<sequence length="684" mass="72326">MTSTTSTSTRSREPRASERTVERVATPDQAEHLAARILDPGRTRPLVVVSTPHASTGSDAEASPPLDPERVLDEVGDVADVVVLPTGELSRRVDDLLPDMLQVYGGAGRSYPVGLAADPDWRRSPLRFPHNPARAVDLLVSDAIAHAQAAGLFERAPARARPASGEVRGFIAGGSRALVMLDGGGMATVWSELTAPQTPLDWLICDGCRVTGIVDEDANRLTLDLVGATDATLAEAFPHGSVTLALVTSVSADAAELALHPSHRIRVLRTDVSPNPLDRVDLLLSEGEVVPVRVVHLSTGALHLRLSDVDDDEPVVAPLALIAGGTSWLREGRPLPIAGAGADDSGRAHAAVTEVDGADGDGARPGVADARVVDVDVAEGYVAEGLVAVSGAPAAPVVDVPAPAPARPVPGPGVRSVAPAPAPDAGPAPAPSFDEGGDGGRVHAASARSALQSTQLELDAERARRIAAERRLAEAGLADSQLARRRTQADLDRQQVRELLIENAELKHQVAALRTDRTESGKLLRDARREASAAAAADGTARPVADRRADFPDAESWVRHEIGCAWVERIPSYEKAALPLAPYRVGPEFADSLERLDAEKFAKAMKAVVDVLTGRAERMDGREVHRLRESDAGGSPYRVRADGAHAMRCAIERNTPSARRLHYWVLEDGLVELCRVVLHDETGG</sequence>
<feature type="region of interest" description="Disordered" evidence="1">
    <location>
        <begin position="1"/>
        <end position="44"/>
    </location>
</feature>
<feature type="compositionally biased region" description="Basic and acidic residues" evidence="1">
    <location>
        <begin position="10"/>
        <end position="22"/>
    </location>
</feature>
<organism evidence="2 3">
    <name type="scientific">Agromyces marinus</name>
    <dbReference type="NCBI Taxonomy" id="1389020"/>
    <lineage>
        <taxon>Bacteria</taxon>
        <taxon>Bacillati</taxon>
        <taxon>Actinomycetota</taxon>
        <taxon>Actinomycetes</taxon>
        <taxon>Micrococcales</taxon>
        <taxon>Microbacteriaceae</taxon>
        <taxon>Agromyces</taxon>
    </lineage>
</organism>
<feature type="compositionally biased region" description="Basic and acidic residues" evidence="1">
    <location>
        <begin position="29"/>
        <end position="42"/>
    </location>
</feature>
<reference evidence="3" key="1">
    <citation type="journal article" date="2019" name="Int. J. Syst. Evol. Microbiol.">
        <title>The Global Catalogue of Microorganisms (GCM) 10K type strain sequencing project: providing services to taxonomists for standard genome sequencing and annotation.</title>
        <authorList>
            <consortium name="The Broad Institute Genomics Platform"/>
            <consortium name="The Broad Institute Genome Sequencing Center for Infectious Disease"/>
            <person name="Wu L."/>
            <person name="Ma J."/>
        </authorList>
    </citation>
    <scope>NUCLEOTIDE SEQUENCE [LARGE SCALE GENOMIC DNA]</scope>
    <source>
        <strain evidence="3">NBRC 109019</strain>
    </source>
</reference>
<feature type="compositionally biased region" description="Pro residues" evidence="1">
    <location>
        <begin position="420"/>
        <end position="430"/>
    </location>
</feature>
<proteinExistence type="predicted"/>
<accession>A0ABM8H3K6</accession>
<evidence type="ECO:0000256" key="1">
    <source>
        <dbReference type="SAM" id="MobiDB-lite"/>
    </source>
</evidence>
<protein>
    <recommendedName>
        <fullName evidence="4">S1 motif domain-containing protein</fullName>
    </recommendedName>
</protein>
<gene>
    <name evidence="2" type="ORF">GCM10025870_24100</name>
</gene>
<feature type="region of interest" description="Disordered" evidence="1">
    <location>
        <begin position="408"/>
        <end position="446"/>
    </location>
</feature>
<keyword evidence="3" id="KW-1185">Reference proteome</keyword>
<name>A0ABM8H3K6_9MICO</name>
<dbReference type="Proteomes" id="UP001321477">
    <property type="component" value="Chromosome"/>
</dbReference>
<evidence type="ECO:0000313" key="2">
    <source>
        <dbReference type="EMBL" id="BDZ55337.1"/>
    </source>
</evidence>
<evidence type="ECO:0000313" key="3">
    <source>
        <dbReference type="Proteomes" id="UP001321477"/>
    </source>
</evidence>
<dbReference type="RefSeq" id="WP_234659860.1">
    <property type="nucleotide sequence ID" value="NZ_AP027734.1"/>
</dbReference>
<dbReference type="EMBL" id="AP027734">
    <property type="protein sequence ID" value="BDZ55337.1"/>
    <property type="molecule type" value="Genomic_DNA"/>
</dbReference>
<evidence type="ECO:0008006" key="4">
    <source>
        <dbReference type="Google" id="ProtNLM"/>
    </source>
</evidence>